<evidence type="ECO:0000256" key="1">
    <source>
        <dbReference type="ARBA" id="ARBA00022741"/>
    </source>
</evidence>
<keyword evidence="2" id="KW-0067">ATP-binding</keyword>
<sequence length="84" mass="9515">MILIILLVLEAQKEVHNNPGIFFLSFFLKQTSILQADAQFFYLSAIDLTSKLVGKGEKIIEETFNCALSKENSIIFLDDIDYIA</sequence>
<dbReference type="Pfam" id="PF00004">
    <property type="entry name" value="AAA"/>
    <property type="match status" value="1"/>
</dbReference>
<reference evidence="4 5" key="1">
    <citation type="submission" date="2019-03" db="EMBL/GenBank/DDBJ databases">
        <title>Single cell metagenomics reveals metabolic interactions within the superorganism composed of flagellate Streblomastix strix and complex community of Bacteroidetes bacteria on its surface.</title>
        <authorList>
            <person name="Treitli S.C."/>
            <person name="Kolisko M."/>
            <person name="Husnik F."/>
            <person name="Keeling P."/>
            <person name="Hampl V."/>
        </authorList>
    </citation>
    <scope>NUCLEOTIDE SEQUENCE [LARGE SCALE GENOMIC DNA]</scope>
    <source>
        <strain evidence="4">ST1C</strain>
    </source>
</reference>
<gene>
    <name evidence="4" type="ORF">EZS28_047327</name>
</gene>
<dbReference type="GO" id="GO:0000226">
    <property type="term" value="P:microtubule cytoskeleton organization"/>
    <property type="evidence" value="ECO:0007669"/>
    <property type="project" value="UniProtKB-ARBA"/>
</dbReference>
<dbReference type="EMBL" id="SNRW01031846">
    <property type="protein sequence ID" value="KAA6357146.1"/>
    <property type="molecule type" value="Genomic_DNA"/>
</dbReference>
<dbReference type="InterPro" id="IPR003959">
    <property type="entry name" value="ATPase_AAA_core"/>
</dbReference>
<accession>A0A5J4TF96</accession>
<dbReference type="AlphaFoldDB" id="A0A5J4TF96"/>
<keyword evidence="1" id="KW-0547">Nucleotide-binding</keyword>
<organism evidence="4 5">
    <name type="scientific">Streblomastix strix</name>
    <dbReference type="NCBI Taxonomy" id="222440"/>
    <lineage>
        <taxon>Eukaryota</taxon>
        <taxon>Metamonada</taxon>
        <taxon>Preaxostyla</taxon>
        <taxon>Oxymonadida</taxon>
        <taxon>Streblomastigidae</taxon>
        <taxon>Streblomastix</taxon>
    </lineage>
</organism>
<dbReference type="Proteomes" id="UP000324800">
    <property type="component" value="Unassembled WGS sequence"/>
</dbReference>
<evidence type="ECO:0000259" key="3">
    <source>
        <dbReference type="Pfam" id="PF00004"/>
    </source>
</evidence>
<dbReference type="InterPro" id="IPR050304">
    <property type="entry name" value="MT-severing_AAA_ATPase"/>
</dbReference>
<dbReference type="SUPFAM" id="SSF52540">
    <property type="entry name" value="P-loop containing nucleoside triphosphate hydrolases"/>
    <property type="match status" value="1"/>
</dbReference>
<feature type="non-terminal residue" evidence="4">
    <location>
        <position position="84"/>
    </location>
</feature>
<evidence type="ECO:0000313" key="4">
    <source>
        <dbReference type="EMBL" id="KAA6357146.1"/>
    </source>
</evidence>
<name>A0A5J4TF96_9EUKA</name>
<evidence type="ECO:0000256" key="2">
    <source>
        <dbReference type="ARBA" id="ARBA00022840"/>
    </source>
</evidence>
<dbReference type="InterPro" id="IPR027417">
    <property type="entry name" value="P-loop_NTPase"/>
</dbReference>
<dbReference type="GO" id="GO:0005524">
    <property type="term" value="F:ATP binding"/>
    <property type="evidence" value="ECO:0007669"/>
    <property type="project" value="UniProtKB-KW"/>
</dbReference>
<dbReference type="GO" id="GO:0015630">
    <property type="term" value="C:microtubule cytoskeleton"/>
    <property type="evidence" value="ECO:0007669"/>
    <property type="project" value="TreeGrafter"/>
</dbReference>
<dbReference type="PANTHER" id="PTHR23074">
    <property type="entry name" value="AAA DOMAIN-CONTAINING"/>
    <property type="match status" value="1"/>
</dbReference>
<evidence type="ECO:0000313" key="5">
    <source>
        <dbReference type="Proteomes" id="UP000324800"/>
    </source>
</evidence>
<feature type="domain" description="ATPase AAA-type core" evidence="3">
    <location>
        <begin position="35"/>
        <end position="83"/>
    </location>
</feature>
<proteinExistence type="predicted"/>
<dbReference type="PANTHER" id="PTHR23074:SF86">
    <property type="entry name" value="SPASTIN"/>
    <property type="match status" value="1"/>
</dbReference>
<dbReference type="Gene3D" id="3.40.50.300">
    <property type="entry name" value="P-loop containing nucleotide triphosphate hydrolases"/>
    <property type="match status" value="1"/>
</dbReference>
<dbReference type="GO" id="GO:0016887">
    <property type="term" value="F:ATP hydrolysis activity"/>
    <property type="evidence" value="ECO:0007669"/>
    <property type="project" value="InterPro"/>
</dbReference>
<protein>
    <recommendedName>
        <fullName evidence="3">ATPase AAA-type core domain-containing protein</fullName>
    </recommendedName>
</protein>
<comment type="caution">
    <text evidence="4">The sequence shown here is derived from an EMBL/GenBank/DDBJ whole genome shotgun (WGS) entry which is preliminary data.</text>
</comment>